<feature type="domain" description="SET" evidence="3">
    <location>
        <begin position="138"/>
        <end position="241"/>
    </location>
</feature>
<keyword evidence="2" id="KW-0949">S-adenosyl-L-methionine</keyword>
<evidence type="ECO:0000259" key="4">
    <source>
        <dbReference type="PROSITE" id="PS50868"/>
    </source>
</evidence>
<dbReference type="EMBL" id="LBUP01000002">
    <property type="protein sequence ID" value="KKQ66944.1"/>
    <property type="molecule type" value="Genomic_DNA"/>
</dbReference>
<evidence type="ECO:0000256" key="2">
    <source>
        <dbReference type="ARBA" id="ARBA00022691"/>
    </source>
</evidence>
<keyword evidence="1" id="KW-0808">Transferase</keyword>
<evidence type="ECO:0000313" key="6">
    <source>
        <dbReference type="Proteomes" id="UP000034235"/>
    </source>
</evidence>
<dbReference type="InterPro" id="IPR001214">
    <property type="entry name" value="SET_dom"/>
</dbReference>
<evidence type="ECO:0000259" key="3">
    <source>
        <dbReference type="PROSITE" id="PS50280"/>
    </source>
</evidence>
<dbReference type="Gene3D" id="2.170.270.10">
    <property type="entry name" value="SET domain"/>
    <property type="match status" value="1"/>
</dbReference>
<feature type="domain" description="Post-SET" evidence="4">
    <location>
        <begin position="251"/>
        <end position="267"/>
    </location>
</feature>
<dbReference type="PANTHER" id="PTHR12350">
    <property type="entry name" value="HISTONE-LYSINE N-METHYLTRANSFERASE-RELATED"/>
    <property type="match status" value="1"/>
</dbReference>
<dbReference type="SUPFAM" id="SSF82199">
    <property type="entry name" value="SET domain"/>
    <property type="match status" value="1"/>
</dbReference>
<dbReference type="InterPro" id="IPR053201">
    <property type="entry name" value="Flavunoidine_N-MTase"/>
</dbReference>
<reference evidence="5 6" key="1">
    <citation type="journal article" date="2015" name="Nature">
        <title>rRNA introns, odd ribosomes, and small enigmatic genomes across a large radiation of phyla.</title>
        <authorList>
            <person name="Brown C.T."/>
            <person name="Hug L.A."/>
            <person name="Thomas B.C."/>
            <person name="Sharon I."/>
            <person name="Castelle C.J."/>
            <person name="Singh A."/>
            <person name="Wilkins M.J."/>
            <person name="Williams K.H."/>
            <person name="Banfield J.F."/>
        </authorList>
    </citation>
    <scope>NUCLEOTIDE SEQUENCE [LARGE SCALE GENOMIC DNA]</scope>
</reference>
<dbReference type="PROSITE" id="PS50868">
    <property type="entry name" value="POST_SET"/>
    <property type="match status" value="1"/>
</dbReference>
<name>A0A0G0LZW6_9BACT</name>
<dbReference type="AlphaFoldDB" id="A0A0G0LZW6"/>
<dbReference type="GO" id="GO:0016740">
    <property type="term" value="F:transferase activity"/>
    <property type="evidence" value="ECO:0007669"/>
    <property type="project" value="UniProtKB-KW"/>
</dbReference>
<evidence type="ECO:0000256" key="1">
    <source>
        <dbReference type="ARBA" id="ARBA00022679"/>
    </source>
</evidence>
<gene>
    <name evidence="5" type="ORF">US86_C0002G0061</name>
</gene>
<dbReference type="PROSITE" id="PS50280">
    <property type="entry name" value="SET"/>
    <property type="match status" value="1"/>
</dbReference>
<dbReference type="InterPro" id="IPR003616">
    <property type="entry name" value="Post-SET_dom"/>
</dbReference>
<protein>
    <submittedName>
        <fullName evidence="5">Nuclear protein SET</fullName>
    </submittedName>
</protein>
<dbReference type="PANTHER" id="PTHR12350:SF19">
    <property type="entry name" value="SET DOMAIN-CONTAINING PROTEIN"/>
    <property type="match status" value="1"/>
</dbReference>
<evidence type="ECO:0000313" key="5">
    <source>
        <dbReference type="EMBL" id="KKQ66944.1"/>
    </source>
</evidence>
<dbReference type="Proteomes" id="UP000034235">
    <property type="component" value="Unassembled WGS sequence"/>
</dbReference>
<dbReference type="Pfam" id="PF00856">
    <property type="entry name" value="SET"/>
    <property type="match status" value="1"/>
</dbReference>
<sequence length="295" mass="34134">MELPKIIKDVGFEFSWDEPKVWALDIPVEEIPIKELTWHFSVPFWFKSGGKYDLTPQEVIDNPQQFAEEYQRIKLSDTSHPLDIMLWKGKWLLLDGLHRLVKLYLEEKATVAVRKIPHKDIPKILTKPLADGSSWITPKAEIKESPIGGKGMFAVGDIALGEVVTVWQGTYTDQKGAEKAKQEGKLVMQWDDNLFSVEDRGDDDGYFINHSCDSNLWMEDAYTLIARKYIKSGEEITADYALWEADENYISKWECSCGSIDCRKKITGKDWRINKIQEKYKDHFSPLINKRIKML</sequence>
<proteinExistence type="predicted"/>
<organism evidence="5 6">
    <name type="scientific">Candidatus Daviesbacteria bacterium GW2011_GWA2_38_24</name>
    <dbReference type="NCBI Taxonomy" id="1618422"/>
    <lineage>
        <taxon>Bacteria</taxon>
        <taxon>Candidatus Daviesiibacteriota</taxon>
    </lineage>
</organism>
<accession>A0A0G0LZW6</accession>
<comment type="caution">
    <text evidence="5">The sequence shown here is derived from an EMBL/GenBank/DDBJ whole genome shotgun (WGS) entry which is preliminary data.</text>
</comment>
<dbReference type="InterPro" id="IPR046341">
    <property type="entry name" value="SET_dom_sf"/>
</dbReference>